<name>A0ACB0YM21_MELEN</name>
<gene>
    <name evidence="1" type="ORF">MENTE1834_LOCUS14067</name>
</gene>
<comment type="caution">
    <text evidence="1">The sequence shown here is derived from an EMBL/GenBank/DDBJ whole genome shotgun (WGS) entry which is preliminary data.</text>
</comment>
<reference evidence="1" key="1">
    <citation type="submission" date="2023-11" db="EMBL/GenBank/DDBJ databases">
        <authorList>
            <person name="Poullet M."/>
        </authorList>
    </citation>
    <scope>NUCLEOTIDE SEQUENCE</scope>
    <source>
        <strain evidence="1">E1834</strain>
    </source>
</reference>
<evidence type="ECO:0000313" key="1">
    <source>
        <dbReference type="EMBL" id="CAK5053223.1"/>
    </source>
</evidence>
<proteinExistence type="predicted"/>
<keyword evidence="2" id="KW-1185">Reference proteome</keyword>
<accession>A0ACB0YM21</accession>
<organism evidence="1 2">
    <name type="scientific">Meloidogyne enterolobii</name>
    <name type="common">Root-knot nematode worm</name>
    <name type="synonym">Meloidogyne mayaguensis</name>
    <dbReference type="NCBI Taxonomy" id="390850"/>
    <lineage>
        <taxon>Eukaryota</taxon>
        <taxon>Metazoa</taxon>
        <taxon>Ecdysozoa</taxon>
        <taxon>Nematoda</taxon>
        <taxon>Chromadorea</taxon>
        <taxon>Rhabditida</taxon>
        <taxon>Tylenchina</taxon>
        <taxon>Tylenchomorpha</taxon>
        <taxon>Tylenchoidea</taxon>
        <taxon>Meloidogynidae</taxon>
        <taxon>Meloidogyninae</taxon>
        <taxon>Meloidogyne</taxon>
    </lineage>
</organism>
<sequence length="107" mass="12342">MIDRSSPIKTRPEKNDSNVGPIRKPQPYFCISFVSFYYNTILYCTILSLPLCLDTNFTFLTAVRDIERPSSVCQQVKSIKTFENTGKNAMLACIFIYKIFFPFNNCC</sequence>
<dbReference type="EMBL" id="CAVMJV010000015">
    <property type="protein sequence ID" value="CAK5053223.1"/>
    <property type="molecule type" value="Genomic_DNA"/>
</dbReference>
<evidence type="ECO:0000313" key="2">
    <source>
        <dbReference type="Proteomes" id="UP001497535"/>
    </source>
</evidence>
<protein>
    <submittedName>
        <fullName evidence="1">Uncharacterized protein</fullName>
    </submittedName>
</protein>
<dbReference type="Proteomes" id="UP001497535">
    <property type="component" value="Unassembled WGS sequence"/>
</dbReference>